<comment type="subcellular location">
    <subcellularLocation>
        <location evidence="1">Membrane</location>
        <topology evidence="1">Multi-pass membrane protein</topology>
    </subcellularLocation>
</comment>
<feature type="domain" description="Major facilitator superfamily (MFS) profile" evidence="9">
    <location>
        <begin position="19"/>
        <end position="481"/>
    </location>
</feature>
<comment type="similarity">
    <text evidence="2 7">Belongs to the major facilitator superfamily. Sugar transporter (TC 2.A.1.1) family.</text>
</comment>
<dbReference type="AlphaFoldDB" id="A0A1B7YGD6"/>
<sequence>MVRFGVVSASPGELRLYFLCLYFGIGASVWGYNIGVMSSVLFNVGFDDATGHLSMGMKGIIISVYYIGTFFSYLLVSHPISDWLGRRYAALSGTVVVCLGAILQAVSNGATGVGTMIAGRVISGLGVAIVSTSVPLYQAEISPAQKRGHFVTVNHVGFIAGIATGLWVGFFMRFWRSSAGYFWGWRLSILLEIVPALVFGLGLPWIPETPRWLVEHGRKDQARSTLRWLREGSFDDDQIEQEFAGITHDVNEYHLSGTNWLSLFREKPLFARLWRATLLQFMAQICGASGIKYYLPFLLERLGLDMRVALMTSAIEMTIKIFFTVLEMFIIDRFGRRNCLAAGCVVMAFSLLINGAVPLAYGHELSDAASVVCIVFIFVYAMGFSVGFGPAAWVYNTEIFPTAVRARGLNFASVGGSIGAGIVSMIWSYGMAVLGSNSYFVFMVINIICIPVRKSGPAILVFSRHTNIVYETIYTFLPETKGRELEDMDALFGAVDKPRTNGEDAFAHLLRDDAPYRDSEDSAPDTTRD</sequence>
<evidence type="ECO:0000256" key="7">
    <source>
        <dbReference type="RuleBase" id="RU003346"/>
    </source>
</evidence>
<evidence type="ECO:0000256" key="4">
    <source>
        <dbReference type="ARBA" id="ARBA00022692"/>
    </source>
</evidence>
<feature type="transmembrane region" description="Helical" evidence="8">
    <location>
        <begin position="433"/>
        <end position="452"/>
    </location>
</feature>
<dbReference type="InterPro" id="IPR003663">
    <property type="entry name" value="Sugar/inositol_transpt"/>
</dbReference>
<keyword evidence="4 8" id="KW-0812">Transmembrane</keyword>
<organism evidence="10 11">
    <name type="scientific">Colletotrichum higginsianum (strain IMI 349063)</name>
    <name type="common">Crucifer anthracnose fungus</name>
    <dbReference type="NCBI Taxonomy" id="759273"/>
    <lineage>
        <taxon>Eukaryota</taxon>
        <taxon>Fungi</taxon>
        <taxon>Dikarya</taxon>
        <taxon>Ascomycota</taxon>
        <taxon>Pezizomycotina</taxon>
        <taxon>Sordariomycetes</taxon>
        <taxon>Hypocreomycetidae</taxon>
        <taxon>Glomerellales</taxon>
        <taxon>Glomerellaceae</taxon>
        <taxon>Colletotrichum</taxon>
        <taxon>Colletotrichum destructivum species complex</taxon>
    </lineage>
</organism>
<dbReference type="GeneID" id="28866005"/>
<dbReference type="EMBL" id="LTAN01000004">
    <property type="protein sequence ID" value="OBR11231.1"/>
    <property type="molecule type" value="Genomic_DNA"/>
</dbReference>
<evidence type="ECO:0000256" key="6">
    <source>
        <dbReference type="ARBA" id="ARBA00023136"/>
    </source>
</evidence>
<evidence type="ECO:0000259" key="9">
    <source>
        <dbReference type="PROSITE" id="PS50850"/>
    </source>
</evidence>
<dbReference type="PANTHER" id="PTHR48022:SF14">
    <property type="entry name" value="MAJOR FACILITATOR SUPERFAMILY (MFS) PROFILE DOMAIN-CONTAINING PROTEIN-RELATED"/>
    <property type="match status" value="1"/>
</dbReference>
<feature type="transmembrane region" description="Helical" evidence="8">
    <location>
        <begin position="16"/>
        <end position="35"/>
    </location>
</feature>
<dbReference type="Gene3D" id="1.20.1250.20">
    <property type="entry name" value="MFS general substrate transporter like domains"/>
    <property type="match status" value="1"/>
</dbReference>
<feature type="transmembrane region" description="Helical" evidence="8">
    <location>
        <begin position="149"/>
        <end position="171"/>
    </location>
</feature>
<dbReference type="InterPro" id="IPR020846">
    <property type="entry name" value="MFS_dom"/>
</dbReference>
<dbReference type="GO" id="GO:0005351">
    <property type="term" value="F:carbohydrate:proton symporter activity"/>
    <property type="evidence" value="ECO:0007669"/>
    <property type="project" value="TreeGrafter"/>
</dbReference>
<accession>A0A1B7YGD6</accession>
<dbReference type="InterPro" id="IPR005828">
    <property type="entry name" value="MFS_sugar_transport-like"/>
</dbReference>
<dbReference type="InterPro" id="IPR050360">
    <property type="entry name" value="MFS_Sugar_Transporters"/>
</dbReference>
<feature type="transmembrane region" description="Helical" evidence="8">
    <location>
        <begin position="368"/>
        <end position="396"/>
    </location>
</feature>
<feature type="transmembrane region" description="Helical" evidence="8">
    <location>
        <begin position="183"/>
        <end position="206"/>
    </location>
</feature>
<evidence type="ECO:0000256" key="8">
    <source>
        <dbReference type="SAM" id="Phobius"/>
    </source>
</evidence>
<evidence type="ECO:0000256" key="2">
    <source>
        <dbReference type="ARBA" id="ARBA00010992"/>
    </source>
</evidence>
<evidence type="ECO:0000313" key="10">
    <source>
        <dbReference type="EMBL" id="OBR11231.1"/>
    </source>
</evidence>
<dbReference type="RefSeq" id="XP_018159748.1">
    <property type="nucleotide sequence ID" value="XM_018301898.1"/>
</dbReference>
<evidence type="ECO:0000313" key="11">
    <source>
        <dbReference type="Proteomes" id="UP000092177"/>
    </source>
</evidence>
<evidence type="ECO:0000256" key="3">
    <source>
        <dbReference type="ARBA" id="ARBA00022448"/>
    </source>
</evidence>
<feature type="transmembrane region" description="Helical" evidence="8">
    <location>
        <begin position="307"/>
        <end position="326"/>
    </location>
</feature>
<protein>
    <submittedName>
        <fullName evidence="10">Hexose transporter</fullName>
    </submittedName>
</protein>
<feature type="transmembrane region" description="Helical" evidence="8">
    <location>
        <begin position="408"/>
        <end position="427"/>
    </location>
</feature>
<evidence type="ECO:0000256" key="5">
    <source>
        <dbReference type="ARBA" id="ARBA00022989"/>
    </source>
</evidence>
<evidence type="ECO:0000256" key="1">
    <source>
        <dbReference type="ARBA" id="ARBA00004141"/>
    </source>
</evidence>
<dbReference type="KEGG" id="chig:CH63R_06923"/>
<dbReference type="PROSITE" id="PS50850">
    <property type="entry name" value="MFS"/>
    <property type="match status" value="1"/>
</dbReference>
<feature type="transmembrane region" description="Helical" evidence="8">
    <location>
        <begin position="273"/>
        <end position="295"/>
    </location>
</feature>
<keyword evidence="6 8" id="KW-0472">Membrane</keyword>
<dbReference type="NCBIfam" id="TIGR00879">
    <property type="entry name" value="SP"/>
    <property type="match status" value="1"/>
</dbReference>
<dbReference type="Proteomes" id="UP000092177">
    <property type="component" value="Chromosome 4"/>
</dbReference>
<dbReference type="PANTHER" id="PTHR48022">
    <property type="entry name" value="PLASTIDIC GLUCOSE TRANSPORTER 4"/>
    <property type="match status" value="1"/>
</dbReference>
<feature type="transmembrane region" description="Helical" evidence="8">
    <location>
        <begin position="88"/>
        <end position="105"/>
    </location>
</feature>
<dbReference type="InterPro" id="IPR036259">
    <property type="entry name" value="MFS_trans_sf"/>
</dbReference>
<feature type="transmembrane region" description="Helical" evidence="8">
    <location>
        <begin position="117"/>
        <end position="137"/>
    </location>
</feature>
<dbReference type="VEuPathDB" id="FungiDB:CH63R_06923"/>
<keyword evidence="11" id="KW-1185">Reference proteome</keyword>
<reference evidence="11" key="1">
    <citation type="journal article" date="2017" name="BMC Genomics">
        <title>Gapless genome assembly of Colletotrichum higginsianum reveals chromosome structure and association of transposable elements with secondary metabolite gene clusters.</title>
        <authorList>
            <person name="Dallery J.-F."/>
            <person name="Lapalu N."/>
            <person name="Zampounis A."/>
            <person name="Pigne S."/>
            <person name="Luyten I."/>
            <person name="Amselem J."/>
            <person name="Wittenberg A.H.J."/>
            <person name="Zhou S."/>
            <person name="de Queiroz M.V."/>
            <person name="Robin G.P."/>
            <person name="Auger A."/>
            <person name="Hainaut M."/>
            <person name="Henrissat B."/>
            <person name="Kim K.-T."/>
            <person name="Lee Y.-H."/>
            <person name="Lespinet O."/>
            <person name="Schwartz D.C."/>
            <person name="Thon M.R."/>
            <person name="O'Connell R.J."/>
        </authorList>
    </citation>
    <scope>NUCLEOTIDE SEQUENCE [LARGE SCALE GENOMIC DNA]</scope>
    <source>
        <strain evidence="11">IMI 349063</strain>
    </source>
</reference>
<feature type="transmembrane region" description="Helical" evidence="8">
    <location>
        <begin position="55"/>
        <end position="76"/>
    </location>
</feature>
<proteinExistence type="inferred from homology"/>
<gene>
    <name evidence="10" type="ORF">CH63R_06923</name>
</gene>
<name>A0A1B7YGD6_COLHI</name>
<dbReference type="GO" id="GO:0016020">
    <property type="term" value="C:membrane"/>
    <property type="evidence" value="ECO:0007669"/>
    <property type="project" value="UniProtKB-SubCell"/>
</dbReference>
<comment type="caution">
    <text evidence="10">The sequence shown here is derived from an EMBL/GenBank/DDBJ whole genome shotgun (WGS) entry which is preliminary data.</text>
</comment>
<dbReference type="OrthoDB" id="6612291at2759"/>
<feature type="transmembrane region" description="Helical" evidence="8">
    <location>
        <begin position="338"/>
        <end position="362"/>
    </location>
</feature>
<keyword evidence="3 7" id="KW-0813">Transport</keyword>
<dbReference type="SUPFAM" id="SSF103473">
    <property type="entry name" value="MFS general substrate transporter"/>
    <property type="match status" value="1"/>
</dbReference>
<dbReference type="PRINTS" id="PR00171">
    <property type="entry name" value="SUGRTRNSPORT"/>
</dbReference>
<keyword evidence="5 8" id="KW-1133">Transmembrane helix</keyword>
<dbReference type="Pfam" id="PF00083">
    <property type="entry name" value="Sugar_tr"/>
    <property type="match status" value="1"/>
</dbReference>